<comment type="caution">
    <text evidence="2">The sequence shown here is derived from an EMBL/GenBank/DDBJ whole genome shotgun (WGS) entry which is preliminary data.</text>
</comment>
<feature type="compositionally biased region" description="Polar residues" evidence="1">
    <location>
        <begin position="170"/>
        <end position="185"/>
    </location>
</feature>
<name>A0A1Q3EI55_LENED</name>
<protein>
    <submittedName>
        <fullName evidence="2">Uncharacterized protein</fullName>
    </submittedName>
</protein>
<dbReference type="AlphaFoldDB" id="A0A1Q3EI55"/>
<feature type="compositionally biased region" description="Polar residues" evidence="1">
    <location>
        <begin position="15"/>
        <end position="41"/>
    </location>
</feature>
<accession>A0A1Q3EI55</accession>
<evidence type="ECO:0000313" key="3">
    <source>
        <dbReference type="Proteomes" id="UP000188533"/>
    </source>
</evidence>
<proteinExistence type="predicted"/>
<organism evidence="2 3">
    <name type="scientific">Lentinula edodes</name>
    <name type="common">Shiitake mushroom</name>
    <name type="synonym">Lentinus edodes</name>
    <dbReference type="NCBI Taxonomy" id="5353"/>
    <lineage>
        <taxon>Eukaryota</taxon>
        <taxon>Fungi</taxon>
        <taxon>Dikarya</taxon>
        <taxon>Basidiomycota</taxon>
        <taxon>Agaricomycotina</taxon>
        <taxon>Agaricomycetes</taxon>
        <taxon>Agaricomycetidae</taxon>
        <taxon>Agaricales</taxon>
        <taxon>Marasmiineae</taxon>
        <taxon>Omphalotaceae</taxon>
        <taxon>Lentinula</taxon>
    </lineage>
</organism>
<dbReference type="Proteomes" id="UP000188533">
    <property type="component" value="Unassembled WGS sequence"/>
</dbReference>
<feature type="compositionally biased region" description="Low complexity" evidence="1">
    <location>
        <begin position="69"/>
        <end position="82"/>
    </location>
</feature>
<reference evidence="2 3" key="2">
    <citation type="submission" date="2017-02" db="EMBL/GenBank/DDBJ databases">
        <title>A genome survey and senescence transcriptome analysis in Lentinula edodes.</title>
        <authorList>
            <person name="Sakamoto Y."/>
            <person name="Nakade K."/>
            <person name="Sato S."/>
            <person name="Yoshida Y."/>
            <person name="Miyazaki K."/>
            <person name="Natsume S."/>
            <person name="Konno N."/>
        </authorList>
    </citation>
    <scope>NUCLEOTIDE SEQUENCE [LARGE SCALE GENOMIC DNA]</scope>
    <source>
        <strain evidence="2 3">NBRC 111202</strain>
    </source>
</reference>
<evidence type="ECO:0000256" key="1">
    <source>
        <dbReference type="SAM" id="MobiDB-lite"/>
    </source>
</evidence>
<feature type="compositionally biased region" description="Polar residues" evidence="1">
    <location>
        <begin position="51"/>
        <end position="65"/>
    </location>
</feature>
<keyword evidence="3" id="KW-1185">Reference proteome</keyword>
<feature type="region of interest" description="Disordered" evidence="1">
    <location>
        <begin position="1"/>
        <end position="187"/>
    </location>
</feature>
<sequence>MLREAAFHGRRTRFQMPNVTATSQLNREYQRQASLAPITSTGHGGMDSEESISSVPIVNSTTPSEFGTHHSPPSRTRTPSRSIVASGSQHAGGVSRTDPGPRPALPPRHTRPSQDITPRPQSTGNLVLPSTNNFASPPPTADNPGHERAQDESVLDPSLSSEIPVEDSPENSNMQPRNSRGTSNDLYDHFRRNHQRSNSDPTPVRNLQGPWITMNQTLPDHQVLQADLQEIHHFRMEQIHQADLQEFDHLRVEQVYQAMILQETELQTFPILYVLVL</sequence>
<evidence type="ECO:0000313" key="2">
    <source>
        <dbReference type="EMBL" id="GAW06839.1"/>
    </source>
</evidence>
<gene>
    <name evidence="2" type="ORF">LENED_008789</name>
</gene>
<feature type="compositionally biased region" description="Polar residues" evidence="1">
    <location>
        <begin position="113"/>
        <end position="135"/>
    </location>
</feature>
<reference evidence="2 3" key="1">
    <citation type="submission" date="2016-08" db="EMBL/GenBank/DDBJ databases">
        <authorList>
            <consortium name="Lentinula edodes genome sequencing consortium"/>
            <person name="Sakamoto Y."/>
            <person name="Nakade K."/>
            <person name="Sato S."/>
            <person name="Yoshida Y."/>
            <person name="Miyazaki K."/>
            <person name="Natsume S."/>
            <person name="Konno N."/>
        </authorList>
    </citation>
    <scope>NUCLEOTIDE SEQUENCE [LARGE SCALE GENOMIC DNA]</scope>
    <source>
        <strain evidence="2 3">NBRC 111202</strain>
    </source>
</reference>
<dbReference type="EMBL" id="BDGU01000355">
    <property type="protein sequence ID" value="GAW06839.1"/>
    <property type="molecule type" value="Genomic_DNA"/>
</dbReference>